<sequence length="50" mass="5510">MRELWQGGLYLPAGKHTGILTQFQTKVKKKLARLGSGYSMPEDGEGTSEN</sequence>
<name>X0UYX8_9ZZZZ</name>
<evidence type="ECO:0000313" key="1">
    <source>
        <dbReference type="EMBL" id="GAF93625.1"/>
    </source>
</evidence>
<proteinExistence type="predicted"/>
<protein>
    <submittedName>
        <fullName evidence="1">Uncharacterized protein</fullName>
    </submittedName>
</protein>
<dbReference type="EMBL" id="BARS01018363">
    <property type="protein sequence ID" value="GAF93625.1"/>
    <property type="molecule type" value="Genomic_DNA"/>
</dbReference>
<organism evidence="1">
    <name type="scientific">marine sediment metagenome</name>
    <dbReference type="NCBI Taxonomy" id="412755"/>
    <lineage>
        <taxon>unclassified sequences</taxon>
        <taxon>metagenomes</taxon>
        <taxon>ecological metagenomes</taxon>
    </lineage>
</organism>
<accession>X0UYX8</accession>
<dbReference type="AlphaFoldDB" id="X0UYX8"/>
<reference evidence="1" key="1">
    <citation type="journal article" date="2014" name="Front. Microbiol.">
        <title>High frequency of phylogenetically diverse reductive dehalogenase-homologous genes in deep subseafloor sedimentary metagenomes.</title>
        <authorList>
            <person name="Kawai M."/>
            <person name="Futagami T."/>
            <person name="Toyoda A."/>
            <person name="Takaki Y."/>
            <person name="Nishi S."/>
            <person name="Hori S."/>
            <person name="Arai W."/>
            <person name="Tsubouchi T."/>
            <person name="Morono Y."/>
            <person name="Uchiyama I."/>
            <person name="Ito T."/>
            <person name="Fujiyama A."/>
            <person name="Inagaki F."/>
            <person name="Takami H."/>
        </authorList>
    </citation>
    <scope>NUCLEOTIDE SEQUENCE</scope>
    <source>
        <strain evidence="1">Expedition CK06-06</strain>
    </source>
</reference>
<comment type="caution">
    <text evidence="1">The sequence shown here is derived from an EMBL/GenBank/DDBJ whole genome shotgun (WGS) entry which is preliminary data.</text>
</comment>
<gene>
    <name evidence="1" type="ORF">S01H1_29883</name>
</gene>